<reference evidence="3 4" key="1">
    <citation type="submission" date="2023-03" db="EMBL/GenBank/DDBJ databases">
        <title>Genome insight into feeding habits of ladybird beetles.</title>
        <authorList>
            <person name="Li H.-S."/>
            <person name="Huang Y.-H."/>
            <person name="Pang H."/>
        </authorList>
    </citation>
    <scope>NUCLEOTIDE SEQUENCE [LARGE SCALE GENOMIC DNA]</scope>
    <source>
        <strain evidence="3">SYSU_2023b</strain>
        <tissue evidence="3">Whole body</tissue>
    </source>
</reference>
<feature type="region of interest" description="Disordered" evidence="1">
    <location>
        <begin position="54"/>
        <end position="122"/>
    </location>
</feature>
<sequence length="143" mass="15383">MNSILKISLGLLVLCVLVWSSPTDVVSPLPETQIHTKEQNSTNNQHNHTAVVVKTTETATRSSSKTTIAPELNREANHSSPSKISAEQSTPLPETHGSETATVTASKKPEDQPNQNDKSSASVPMQMYPFALTSLAVLLFSAM</sequence>
<comment type="caution">
    <text evidence="3">The sequence shown here is derived from an EMBL/GenBank/DDBJ whole genome shotgun (WGS) entry which is preliminary data.</text>
</comment>
<evidence type="ECO:0000256" key="1">
    <source>
        <dbReference type="SAM" id="MobiDB-lite"/>
    </source>
</evidence>
<evidence type="ECO:0000313" key="4">
    <source>
        <dbReference type="Proteomes" id="UP001431783"/>
    </source>
</evidence>
<feature type="compositionally biased region" description="Polar residues" evidence="1">
    <location>
        <begin position="112"/>
        <end position="122"/>
    </location>
</feature>
<gene>
    <name evidence="3" type="ORF">WA026_015166</name>
</gene>
<keyword evidence="2" id="KW-0732">Signal</keyword>
<feature type="chain" id="PRO_5043968417" evidence="2">
    <location>
        <begin position="21"/>
        <end position="143"/>
    </location>
</feature>
<dbReference type="EMBL" id="JARQZJ010000008">
    <property type="protein sequence ID" value="KAK9871919.1"/>
    <property type="molecule type" value="Genomic_DNA"/>
</dbReference>
<dbReference type="AlphaFoldDB" id="A0AAW1TXQ0"/>
<feature type="signal peptide" evidence="2">
    <location>
        <begin position="1"/>
        <end position="20"/>
    </location>
</feature>
<keyword evidence="4" id="KW-1185">Reference proteome</keyword>
<organism evidence="3 4">
    <name type="scientific">Henosepilachna vigintioctopunctata</name>
    <dbReference type="NCBI Taxonomy" id="420089"/>
    <lineage>
        <taxon>Eukaryota</taxon>
        <taxon>Metazoa</taxon>
        <taxon>Ecdysozoa</taxon>
        <taxon>Arthropoda</taxon>
        <taxon>Hexapoda</taxon>
        <taxon>Insecta</taxon>
        <taxon>Pterygota</taxon>
        <taxon>Neoptera</taxon>
        <taxon>Endopterygota</taxon>
        <taxon>Coleoptera</taxon>
        <taxon>Polyphaga</taxon>
        <taxon>Cucujiformia</taxon>
        <taxon>Coccinelloidea</taxon>
        <taxon>Coccinellidae</taxon>
        <taxon>Epilachninae</taxon>
        <taxon>Epilachnini</taxon>
        <taxon>Henosepilachna</taxon>
    </lineage>
</organism>
<proteinExistence type="predicted"/>
<dbReference type="Proteomes" id="UP001431783">
    <property type="component" value="Unassembled WGS sequence"/>
</dbReference>
<name>A0AAW1TXQ0_9CUCU</name>
<evidence type="ECO:0000313" key="3">
    <source>
        <dbReference type="EMBL" id="KAK9871919.1"/>
    </source>
</evidence>
<evidence type="ECO:0000256" key="2">
    <source>
        <dbReference type="SAM" id="SignalP"/>
    </source>
</evidence>
<feature type="compositionally biased region" description="Polar residues" evidence="1">
    <location>
        <begin position="78"/>
        <end position="105"/>
    </location>
</feature>
<accession>A0AAW1TXQ0</accession>
<protein>
    <submittedName>
        <fullName evidence="3">Uncharacterized protein</fullName>
    </submittedName>
</protein>